<accession>A0A1G6Q496</accession>
<evidence type="ECO:0000313" key="2">
    <source>
        <dbReference type="EMBL" id="SDC87159.1"/>
    </source>
</evidence>
<dbReference type="SUPFAM" id="SSF82771">
    <property type="entry name" value="GIY-YIG endonuclease"/>
    <property type="match status" value="1"/>
</dbReference>
<sequence length="81" mass="9804">MSYFAYVIKSEHFDYFYKGHCEDLDKRLKEHNAGKTKSNKAYLPFVIFYYEAFPIREEAIKREKYFKSASGRRYLKNKMAP</sequence>
<proteinExistence type="predicted"/>
<keyword evidence="2" id="KW-0540">Nuclease</keyword>
<dbReference type="InterPro" id="IPR035901">
    <property type="entry name" value="GIY-YIG_endonuc_sf"/>
</dbReference>
<evidence type="ECO:0000259" key="1">
    <source>
        <dbReference type="PROSITE" id="PS50164"/>
    </source>
</evidence>
<gene>
    <name evidence="2" type="ORF">SAMN04488024_103238</name>
</gene>
<dbReference type="CDD" id="cd10449">
    <property type="entry name" value="GIY-YIG_SLX1_like"/>
    <property type="match status" value="1"/>
</dbReference>
<evidence type="ECO:0000313" key="3">
    <source>
        <dbReference type="Proteomes" id="UP000199455"/>
    </source>
</evidence>
<dbReference type="RefSeq" id="WP_090767159.1">
    <property type="nucleotide sequence ID" value="NZ_FMZH01000003.1"/>
</dbReference>
<keyword evidence="3" id="KW-1185">Reference proteome</keyword>
<keyword evidence="2" id="KW-0378">Hydrolase</keyword>
<dbReference type="AlphaFoldDB" id="A0A1G6Q496"/>
<keyword evidence="2" id="KW-0255">Endonuclease</keyword>
<protein>
    <submittedName>
        <fullName evidence="2">Putative endonuclease</fullName>
    </submittedName>
</protein>
<organism evidence="2 3">
    <name type="scientific">Pedobacter soli</name>
    <dbReference type="NCBI Taxonomy" id="390242"/>
    <lineage>
        <taxon>Bacteria</taxon>
        <taxon>Pseudomonadati</taxon>
        <taxon>Bacteroidota</taxon>
        <taxon>Sphingobacteriia</taxon>
        <taxon>Sphingobacteriales</taxon>
        <taxon>Sphingobacteriaceae</taxon>
        <taxon>Pedobacter</taxon>
    </lineage>
</organism>
<dbReference type="EMBL" id="FMZH01000003">
    <property type="protein sequence ID" value="SDC87159.1"/>
    <property type="molecule type" value="Genomic_DNA"/>
</dbReference>
<dbReference type="Pfam" id="PF01541">
    <property type="entry name" value="GIY-YIG"/>
    <property type="match status" value="1"/>
</dbReference>
<name>A0A1G6Q496_9SPHI</name>
<dbReference type="STRING" id="390242.SAMN04488024_103238"/>
<dbReference type="InterPro" id="IPR000305">
    <property type="entry name" value="GIY-YIG_endonuc"/>
</dbReference>
<dbReference type="PROSITE" id="PS50164">
    <property type="entry name" value="GIY_YIG"/>
    <property type="match status" value="1"/>
</dbReference>
<dbReference type="GO" id="GO:0004519">
    <property type="term" value="F:endonuclease activity"/>
    <property type="evidence" value="ECO:0007669"/>
    <property type="project" value="UniProtKB-KW"/>
</dbReference>
<feature type="domain" description="GIY-YIG" evidence="1">
    <location>
        <begin position="1"/>
        <end position="76"/>
    </location>
</feature>
<reference evidence="3" key="1">
    <citation type="submission" date="2016-10" db="EMBL/GenBank/DDBJ databases">
        <authorList>
            <person name="Varghese N."/>
            <person name="Submissions S."/>
        </authorList>
    </citation>
    <scope>NUCLEOTIDE SEQUENCE [LARGE SCALE GENOMIC DNA]</scope>
    <source>
        <strain evidence="3">DSM 18609</strain>
    </source>
</reference>
<dbReference type="Proteomes" id="UP000199455">
    <property type="component" value="Unassembled WGS sequence"/>
</dbReference>
<dbReference type="Gene3D" id="3.40.1440.10">
    <property type="entry name" value="GIY-YIG endonuclease"/>
    <property type="match status" value="1"/>
</dbReference>